<name>A0A183AW79_9TREM</name>
<reference evidence="4" key="1">
    <citation type="submission" date="2016-06" db="UniProtKB">
        <authorList>
            <consortium name="WormBaseParasite"/>
        </authorList>
    </citation>
    <scope>IDENTIFICATION</scope>
</reference>
<keyword evidence="1" id="KW-0812">Transmembrane</keyword>
<dbReference type="WBParaSite" id="ECPE_0001124901-mRNA-1">
    <property type="protein sequence ID" value="ECPE_0001124901-mRNA-1"/>
    <property type="gene ID" value="ECPE_0001124901"/>
</dbReference>
<dbReference type="EMBL" id="UZAN01050399">
    <property type="protein sequence ID" value="VDP88199.1"/>
    <property type="molecule type" value="Genomic_DNA"/>
</dbReference>
<sequence length="96" mass="11222">MTMIYPRYRPPVRCIDRTVEELIAEQLMRIGDELEQLFAEHSAFHRGDQMPDMSPNRSLRKLRQFVAQKKVTNTFLVGFGIVCSALMIKRLLLQRA</sequence>
<organism evidence="4">
    <name type="scientific">Echinostoma caproni</name>
    <dbReference type="NCBI Taxonomy" id="27848"/>
    <lineage>
        <taxon>Eukaryota</taxon>
        <taxon>Metazoa</taxon>
        <taxon>Spiralia</taxon>
        <taxon>Lophotrochozoa</taxon>
        <taxon>Platyhelminthes</taxon>
        <taxon>Trematoda</taxon>
        <taxon>Digenea</taxon>
        <taxon>Plagiorchiida</taxon>
        <taxon>Echinostomata</taxon>
        <taxon>Echinostomatoidea</taxon>
        <taxon>Echinostomatidae</taxon>
        <taxon>Echinostoma</taxon>
    </lineage>
</organism>
<reference evidence="2 3" key="2">
    <citation type="submission" date="2018-11" db="EMBL/GenBank/DDBJ databases">
        <authorList>
            <consortium name="Pathogen Informatics"/>
        </authorList>
    </citation>
    <scope>NUCLEOTIDE SEQUENCE [LARGE SCALE GENOMIC DNA]</scope>
    <source>
        <strain evidence="2 3">Egypt</strain>
    </source>
</reference>
<keyword evidence="1" id="KW-1133">Transmembrane helix</keyword>
<dbReference type="AlphaFoldDB" id="A0A183AW79"/>
<evidence type="ECO:0000256" key="1">
    <source>
        <dbReference type="SAM" id="Phobius"/>
    </source>
</evidence>
<proteinExistence type="predicted"/>
<evidence type="ECO:0000313" key="3">
    <source>
        <dbReference type="Proteomes" id="UP000272942"/>
    </source>
</evidence>
<feature type="transmembrane region" description="Helical" evidence="1">
    <location>
        <begin position="71"/>
        <end position="92"/>
    </location>
</feature>
<gene>
    <name evidence="2" type="ORF">ECPE_LOCUS11214</name>
</gene>
<keyword evidence="3" id="KW-1185">Reference proteome</keyword>
<protein>
    <submittedName>
        <fullName evidence="4">Miff domain-containing protein</fullName>
    </submittedName>
</protein>
<evidence type="ECO:0000313" key="2">
    <source>
        <dbReference type="EMBL" id="VDP88199.1"/>
    </source>
</evidence>
<evidence type="ECO:0000313" key="4">
    <source>
        <dbReference type="WBParaSite" id="ECPE_0001124901-mRNA-1"/>
    </source>
</evidence>
<dbReference type="Proteomes" id="UP000272942">
    <property type="component" value="Unassembled WGS sequence"/>
</dbReference>
<keyword evidence="1" id="KW-0472">Membrane</keyword>
<accession>A0A183AW79</accession>